<organism evidence="2 3">
    <name type="scientific">Amycolatopsis australiensis</name>
    <dbReference type="NCBI Taxonomy" id="546364"/>
    <lineage>
        <taxon>Bacteria</taxon>
        <taxon>Bacillati</taxon>
        <taxon>Actinomycetota</taxon>
        <taxon>Actinomycetes</taxon>
        <taxon>Pseudonocardiales</taxon>
        <taxon>Pseudonocardiaceae</taxon>
        <taxon>Amycolatopsis</taxon>
    </lineage>
</organism>
<accession>A0A1K1QZA7</accession>
<dbReference type="AlphaFoldDB" id="A0A1K1QZA7"/>
<dbReference type="Proteomes" id="UP000182740">
    <property type="component" value="Unassembled WGS sequence"/>
</dbReference>
<dbReference type="RefSeq" id="WP_072476341.1">
    <property type="nucleotide sequence ID" value="NZ_FPJG01000006.1"/>
</dbReference>
<sequence length="119" mass="12525">MHTGDWPATAEDARAGQERLRGRVDLSGDVPELPPAVTRLDAEHEDDVRALAPETRSRVGCARAGFTNAAGRSGAPSVDPAGHVEAGSRPGHRATAHAGCRAQRHHLPETTRLSAAALR</sequence>
<evidence type="ECO:0000256" key="1">
    <source>
        <dbReference type="SAM" id="MobiDB-lite"/>
    </source>
</evidence>
<keyword evidence="3" id="KW-1185">Reference proteome</keyword>
<evidence type="ECO:0000313" key="3">
    <source>
        <dbReference type="Proteomes" id="UP000182740"/>
    </source>
</evidence>
<evidence type="ECO:0000313" key="2">
    <source>
        <dbReference type="EMBL" id="SFW64939.1"/>
    </source>
</evidence>
<name>A0A1K1QZA7_9PSEU</name>
<dbReference type="EMBL" id="FPJG01000006">
    <property type="protein sequence ID" value="SFW64939.1"/>
    <property type="molecule type" value="Genomic_DNA"/>
</dbReference>
<dbReference type="STRING" id="546364.SAMN04489730_2401"/>
<proteinExistence type="predicted"/>
<feature type="region of interest" description="Disordered" evidence="1">
    <location>
        <begin position="67"/>
        <end position="119"/>
    </location>
</feature>
<protein>
    <submittedName>
        <fullName evidence="2">Uncharacterized protein</fullName>
    </submittedName>
</protein>
<gene>
    <name evidence="2" type="ORF">SAMN04489730_2401</name>
</gene>
<reference evidence="3" key="1">
    <citation type="submission" date="2016-11" db="EMBL/GenBank/DDBJ databases">
        <authorList>
            <person name="Varghese N."/>
            <person name="Submissions S."/>
        </authorList>
    </citation>
    <scope>NUCLEOTIDE SEQUENCE [LARGE SCALE GENOMIC DNA]</scope>
    <source>
        <strain evidence="3">DSM 44671</strain>
    </source>
</reference>
<dbReference type="OrthoDB" id="9790916at2"/>